<dbReference type="RefSeq" id="WP_379596029.1">
    <property type="nucleotide sequence ID" value="NZ_JBHRTN010000008.1"/>
</dbReference>
<reference evidence="2" key="1">
    <citation type="journal article" date="2019" name="Int. J. Syst. Evol. Microbiol.">
        <title>The Global Catalogue of Microorganisms (GCM) 10K type strain sequencing project: providing services to taxonomists for standard genome sequencing and annotation.</title>
        <authorList>
            <consortium name="The Broad Institute Genomics Platform"/>
            <consortium name="The Broad Institute Genome Sequencing Center for Infectious Disease"/>
            <person name="Wu L."/>
            <person name="Ma J."/>
        </authorList>
    </citation>
    <scope>NUCLEOTIDE SEQUENCE [LARGE SCALE GENOMIC DNA]</scope>
    <source>
        <strain evidence="2">KCTC 52094</strain>
    </source>
</reference>
<organism evidence="1 2">
    <name type="scientific">Teichococcus globiformis</name>
    <dbReference type="NCBI Taxonomy" id="2307229"/>
    <lineage>
        <taxon>Bacteria</taxon>
        <taxon>Pseudomonadati</taxon>
        <taxon>Pseudomonadota</taxon>
        <taxon>Alphaproteobacteria</taxon>
        <taxon>Acetobacterales</taxon>
        <taxon>Roseomonadaceae</taxon>
        <taxon>Roseomonas</taxon>
    </lineage>
</organism>
<evidence type="ECO:0000313" key="2">
    <source>
        <dbReference type="Proteomes" id="UP001595593"/>
    </source>
</evidence>
<keyword evidence="2" id="KW-1185">Reference proteome</keyword>
<dbReference type="EMBL" id="JBHRTN010000008">
    <property type="protein sequence ID" value="MFC3125391.1"/>
    <property type="molecule type" value="Genomic_DNA"/>
</dbReference>
<comment type="caution">
    <text evidence="1">The sequence shown here is derived from an EMBL/GenBank/DDBJ whole genome shotgun (WGS) entry which is preliminary data.</text>
</comment>
<dbReference type="InterPro" id="IPR011049">
    <property type="entry name" value="Serralysin-like_metalloprot_C"/>
</dbReference>
<dbReference type="PRINTS" id="PR00313">
    <property type="entry name" value="CABNDNGRPT"/>
</dbReference>
<proteinExistence type="predicted"/>
<evidence type="ECO:0000313" key="1">
    <source>
        <dbReference type="EMBL" id="MFC3125391.1"/>
    </source>
</evidence>
<dbReference type="Proteomes" id="UP001595593">
    <property type="component" value="Unassembled WGS sequence"/>
</dbReference>
<sequence length="338" mass="34957">MAYSLRDILALRQAWSTATDWWDARVTLGTGRADTLSHSGGHHLILGLGGDDIITVQGVYQGLGNAVFGGSGADSVTVLGHRNLVSGDAGHDTIHLGSLMREESNHNIVLGGAGHDEITVFGRDNVIAGGGGNDRIVAQGWGGHLDKIDTTIDGGSGDDWISASGVGVHVLGGAGADHILSQSGTLDPVGTAQTLSGGRGVDSFTIHTDSSLLVENHFERTIAEGSSISGLFTVITDYEAGETIDIGQAGNNRHTSYITVGGSNPEEDPIRLAAHTHAILKGDMTEPGLFVVDEGGDDLIIVYNAADNPVDPARGSLVLQDYAGEITIRSLGDDAIIA</sequence>
<protein>
    <recommendedName>
        <fullName evidence="3">Calcium-binding protein</fullName>
    </recommendedName>
</protein>
<dbReference type="SUPFAM" id="SSF51120">
    <property type="entry name" value="beta-Roll"/>
    <property type="match status" value="2"/>
</dbReference>
<dbReference type="Gene3D" id="2.150.10.10">
    <property type="entry name" value="Serralysin-like metalloprotease, C-terminal"/>
    <property type="match status" value="1"/>
</dbReference>
<gene>
    <name evidence="1" type="ORF">ACFOD4_09980</name>
</gene>
<name>A0ABV7G1I2_9PROT</name>
<accession>A0ABV7G1I2</accession>
<evidence type="ECO:0008006" key="3">
    <source>
        <dbReference type="Google" id="ProtNLM"/>
    </source>
</evidence>